<dbReference type="Pfam" id="PF00175">
    <property type="entry name" value="NAD_binding_1"/>
    <property type="match status" value="1"/>
</dbReference>
<keyword evidence="10" id="KW-1185">Reference proteome</keyword>
<reference evidence="9" key="1">
    <citation type="submission" date="2022-04" db="EMBL/GenBank/DDBJ databases">
        <title>Alcanivorax sp. CY1518 draft genome sequence.</title>
        <authorList>
            <person name="Zhao G."/>
            <person name="An M."/>
        </authorList>
    </citation>
    <scope>NUCLEOTIDE SEQUENCE</scope>
    <source>
        <strain evidence="9">CY1518</strain>
    </source>
</reference>
<dbReference type="SUPFAM" id="SSF63380">
    <property type="entry name" value="Riboflavin synthase domain-like"/>
    <property type="match status" value="1"/>
</dbReference>
<feature type="region of interest" description="Disordered" evidence="5">
    <location>
        <begin position="221"/>
        <end position="244"/>
    </location>
</feature>
<keyword evidence="2" id="KW-0288">FMN</keyword>
<evidence type="ECO:0000313" key="9">
    <source>
        <dbReference type="EMBL" id="MCK0538292.1"/>
    </source>
</evidence>
<evidence type="ECO:0000256" key="5">
    <source>
        <dbReference type="SAM" id="MobiDB-lite"/>
    </source>
</evidence>
<name>A0ABT0E963_9GAMM</name>
<keyword evidence="3" id="KW-0813">Transport</keyword>
<evidence type="ECO:0000256" key="3">
    <source>
        <dbReference type="ARBA" id="ARBA00022982"/>
    </source>
</evidence>
<feature type="compositionally biased region" description="Acidic residues" evidence="5">
    <location>
        <begin position="232"/>
        <end position="243"/>
    </location>
</feature>
<dbReference type="SUPFAM" id="SSF52218">
    <property type="entry name" value="Flavoproteins"/>
    <property type="match status" value="1"/>
</dbReference>
<dbReference type="InterPro" id="IPR039261">
    <property type="entry name" value="FNR_nucleotide-bd"/>
</dbReference>
<dbReference type="InterPro" id="IPR001094">
    <property type="entry name" value="Flavdoxin-like"/>
</dbReference>
<keyword evidence="6" id="KW-0472">Membrane</keyword>
<protein>
    <recommendedName>
        <fullName evidence="4">NADPH--hemoprotein reductase</fullName>
        <ecNumber evidence="4">1.6.2.4</ecNumber>
    </recommendedName>
</protein>
<accession>A0ABT0E963</accession>
<dbReference type="PROSITE" id="PS50902">
    <property type="entry name" value="FLAVODOXIN_LIKE"/>
    <property type="match status" value="1"/>
</dbReference>
<dbReference type="Pfam" id="PF00258">
    <property type="entry name" value="Flavodoxin_1"/>
    <property type="match status" value="1"/>
</dbReference>
<gene>
    <name evidence="9" type="ORF">MU846_11280</name>
</gene>
<evidence type="ECO:0000256" key="6">
    <source>
        <dbReference type="SAM" id="Phobius"/>
    </source>
</evidence>
<feature type="domain" description="Flavodoxin-like" evidence="7">
    <location>
        <begin position="74"/>
        <end position="211"/>
    </location>
</feature>
<feature type="transmembrane region" description="Helical" evidence="6">
    <location>
        <begin position="31"/>
        <end position="52"/>
    </location>
</feature>
<dbReference type="Gene3D" id="3.40.50.360">
    <property type="match status" value="1"/>
</dbReference>
<dbReference type="Proteomes" id="UP001165524">
    <property type="component" value="Unassembled WGS sequence"/>
</dbReference>
<dbReference type="InterPro" id="IPR017927">
    <property type="entry name" value="FAD-bd_FR_type"/>
</dbReference>
<keyword evidence="1" id="KW-0285">Flavoprotein</keyword>
<dbReference type="InterPro" id="IPR008254">
    <property type="entry name" value="Flavodoxin/NO_synth"/>
</dbReference>
<dbReference type="InterPro" id="IPR017938">
    <property type="entry name" value="Riboflavin_synthase-like_b-brl"/>
</dbReference>
<dbReference type="PRINTS" id="PR00371">
    <property type="entry name" value="FPNCR"/>
</dbReference>
<dbReference type="SUPFAM" id="SSF52343">
    <property type="entry name" value="Ferredoxin reductase-like, C-terminal NADP-linked domain"/>
    <property type="match status" value="1"/>
</dbReference>
<dbReference type="InterPro" id="IPR001433">
    <property type="entry name" value="OxRdtase_FAD/NAD-bd"/>
</dbReference>
<dbReference type="InterPro" id="IPR029039">
    <property type="entry name" value="Flavoprotein-like_sf"/>
</dbReference>
<sequence>MKSPLLWWAIIAVSFAALALGDSTTGAFLRQPAIAAPATLLLYLLACGYWLWYQPGARKRALQRRKNSFQTPGMLIAYASQSGTAEQLAWQTAEHLSAAGTDAEVVPFNQVSSQRLASVAQVLAIASTYGEGDAPDNAAVFARQVMPQTPDLAHLRYAVLALGDRHYDAFCAFGRQLDDWLQRCRARPLFPLLTADRCDAQSLGAWQQQLRHLGVARSAAESAGDRAAESDGVSDEEGTEETAAEITLSTTPWRAARLVSRRCLNIGSPGAPVFHVLLRADVALTWQAGDILEIQPGPAHNEVRAYSIAAIAAQSTRANAATGSDANAPCCMLELLVRQVPLDDGRLGLGSGWLTHAAAAGDLTPVRIRRNPAFHGLNGPMILIGAGTGLAGLRAHLQERAQQGQHENWLLFGERSAGHDSLFHEELAAWHERGHLRRWDRVFSRAGAAHIHVHERLAAEHTRLQQWLARGAAIYVCGRLAGVGRSVDGTLRSLLGDDAVDVLIKAGRYRRDVY</sequence>
<evidence type="ECO:0000256" key="4">
    <source>
        <dbReference type="ARBA" id="ARBA00023797"/>
    </source>
</evidence>
<evidence type="ECO:0000259" key="8">
    <source>
        <dbReference type="PROSITE" id="PS51384"/>
    </source>
</evidence>
<dbReference type="PANTHER" id="PTHR19384">
    <property type="entry name" value="NITRIC OXIDE SYNTHASE-RELATED"/>
    <property type="match status" value="1"/>
</dbReference>
<dbReference type="PANTHER" id="PTHR19384:SF17">
    <property type="entry name" value="NADPH--CYTOCHROME P450 REDUCTASE"/>
    <property type="match status" value="1"/>
</dbReference>
<dbReference type="EMBL" id="JALKII010000007">
    <property type="protein sequence ID" value="MCK0538292.1"/>
    <property type="molecule type" value="Genomic_DNA"/>
</dbReference>
<dbReference type="EC" id="1.6.2.4" evidence="4"/>
<evidence type="ECO:0000256" key="2">
    <source>
        <dbReference type="ARBA" id="ARBA00022643"/>
    </source>
</evidence>
<keyword evidence="6" id="KW-1133">Transmembrane helix</keyword>
<keyword evidence="3" id="KW-0249">Electron transport</keyword>
<dbReference type="InterPro" id="IPR001709">
    <property type="entry name" value="Flavoprot_Pyr_Nucl_cyt_Rdtase"/>
</dbReference>
<proteinExistence type="predicted"/>
<organism evidence="9 10">
    <name type="scientific">Alcanivorax quisquiliarum</name>
    <dbReference type="NCBI Taxonomy" id="2933565"/>
    <lineage>
        <taxon>Bacteria</taxon>
        <taxon>Pseudomonadati</taxon>
        <taxon>Pseudomonadota</taxon>
        <taxon>Gammaproteobacteria</taxon>
        <taxon>Oceanospirillales</taxon>
        <taxon>Alcanivoracaceae</taxon>
        <taxon>Alcanivorax</taxon>
    </lineage>
</organism>
<dbReference type="CDD" id="cd06200">
    <property type="entry name" value="SiR_like1"/>
    <property type="match status" value="1"/>
</dbReference>
<dbReference type="PROSITE" id="PS51384">
    <property type="entry name" value="FAD_FR"/>
    <property type="match status" value="1"/>
</dbReference>
<evidence type="ECO:0000313" key="10">
    <source>
        <dbReference type="Proteomes" id="UP001165524"/>
    </source>
</evidence>
<comment type="caution">
    <text evidence="9">The sequence shown here is derived from an EMBL/GenBank/DDBJ whole genome shotgun (WGS) entry which is preliminary data.</text>
</comment>
<evidence type="ECO:0000256" key="1">
    <source>
        <dbReference type="ARBA" id="ARBA00022630"/>
    </source>
</evidence>
<feature type="domain" description="FAD-binding FR-type" evidence="8">
    <location>
        <begin position="251"/>
        <end position="384"/>
    </location>
</feature>
<keyword evidence="6" id="KW-0812">Transmembrane</keyword>
<dbReference type="PRINTS" id="PR00369">
    <property type="entry name" value="FLAVODOXIN"/>
</dbReference>
<evidence type="ECO:0000259" key="7">
    <source>
        <dbReference type="PROSITE" id="PS50902"/>
    </source>
</evidence>
<dbReference type="Gene3D" id="3.40.50.80">
    <property type="entry name" value="Nucleotide-binding domain of ferredoxin-NADP reductase (FNR) module"/>
    <property type="match status" value="1"/>
</dbReference>
<dbReference type="RefSeq" id="WP_246952782.1">
    <property type="nucleotide sequence ID" value="NZ_JALKII010000007.1"/>
</dbReference>